<evidence type="ECO:0000259" key="1">
    <source>
        <dbReference type="PROSITE" id="PS51186"/>
    </source>
</evidence>
<accession>A0A6A7C7A6</accession>
<gene>
    <name evidence="2" type="ORF">K470DRAFT_210828</name>
</gene>
<sequence length="162" mass="17670">MSFVIKPVSGIQDLQAIKSLFISYAEWLNIDLSFQGFANELDTLPGKYSPPMGALLLARALSNSETLGCVCLRPLSSVDSAGELCEMKRLYVLPNGRGQGIGRALANAVIDEAKTLGYRAMRLDTLDTMTSALALYRSLGFVEIPAYYPTPLKNTVFLELTL</sequence>
<dbReference type="GO" id="GO:0016747">
    <property type="term" value="F:acyltransferase activity, transferring groups other than amino-acyl groups"/>
    <property type="evidence" value="ECO:0007669"/>
    <property type="project" value="InterPro"/>
</dbReference>
<organism evidence="2 3">
    <name type="scientific">Piedraia hortae CBS 480.64</name>
    <dbReference type="NCBI Taxonomy" id="1314780"/>
    <lineage>
        <taxon>Eukaryota</taxon>
        <taxon>Fungi</taxon>
        <taxon>Dikarya</taxon>
        <taxon>Ascomycota</taxon>
        <taxon>Pezizomycotina</taxon>
        <taxon>Dothideomycetes</taxon>
        <taxon>Dothideomycetidae</taxon>
        <taxon>Capnodiales</taxon>
        <taxon>Piedraiaceae</taxon>
        <taxon>Piedraia</taxon>
    </lineage>
</organism>
<evidence type="ECO:0000313" key="2">
    <source>
        <dbReference type="EMBL" id="KAF2863374.1"/>
    </source>
</evidence>
<dbReference type="PROSITE" id="PS51186">
    <property type="entry name" value="GNAT"/>
    <property type="match status" value="1"/>
</dbReference>
<name>A0A6A7C7A6_9PEZI</name>
<protein>
    <submittedName>
        <fullName evidence="2">N-acetyltransferase</fullName>
    </submittedName>
</protein>
<keyword evidence="2" id="KW-0808">Transferase</keyword>
<dbReference type="InterPro" id="IPR016181">
    <property type="entry name" value="Acyl_CoA_acyltransferase"/>
</dbReference>
<dbReference type="Pfam" id="PF00583">
    <property type="entry name" value="Acetyltransf_1"/>
    <property type="match status" value="1"/>
</dbReference>
<dbReference type="CDD" id="cd04301">
    <property type="entry name" value="NAT_SF"/>
    <property type="match status" value="1"/>
</dbReference>
<reference evidence="2" key="1">
    <citation type="journal article" date="2020" name="Stud. Mycol.">
        <title>101 Dothideomycetes genomes: a test case for predicting lifestyles and emergence of pathogens.</title>
        <authorList>
            <person name="Haridas S."/>
            <person name="Albert R."/>
            <person name="Binder M."/>
            <person name="Bloem J."/>
            <person name="Labutti K."/>
            <person name="Salamov A."/>
            <person name="Andreopoulos B."/>
            <person name="Baker S."/>
            <person name="Barry K."/>
            <person name="Bills G."/>
            <person name="Bluhm B."/>
            <person name="Cannon C."/>
            <person name="Castanera R."/>
            <person name="Culley D."/>
            <person name="Daum C."/>
            <person name="Ezra D."/>
            <person name="Gonzalez J."/>
            <person name="Henrissat B."/>
            <person name="Kuo A."/>
            <person name="Liang C."/>
            <person name="Lipzen A."/>
            <person name="Lutzoni F."/>
            <person name="Magnuson J."/>
            <person name="Mondo S."/>
            <person name="Nolan M."/>
            <person name="Ohm R."/>
            <person name="Pangilinan J."/>
            <person name="Park H.-J."/>
            <person name="Ramirez L."/>
            <person name="Alfaro M."/>
            <person name="Sun H."/>
            <person name="Tritt A."/>
            <person name="Yoshinaga Y."/>
            <person name="Zwiers L.-H."/>
            <person name="Turgeon B."/>
            <person name="Goodwin S."/>
            <person name="Spatafora J."/>
            <person name="Crous P."/>
            <person name="Grigoriev I."/>
        </authorList>
    </citation>
    <scope>NUCLEOTIDE SEQUENCE</scope>
    <source>
        <strain evidence="2">CBS 480.64</strain>
    </source>
</reference>
<evidence type="ECO:0000313" key="3">
    <source>
        <dbReference type="Proteomes" id="UP000799421"/>
    </source>
</evidence>
<dbReference type="InterPro" id="IPR052777">
    <property type="entry name" value="Acetyltransferase_Enz"/>
</dbReference>
<feature type="domain" description="N-acetyltransferase" evidence="1">
    <location>
        <begin position="3"/>
        <end position="162"/>
    </location>
</feature>
<dbReference type="Proteomes" id="UP000799421">
    <property type="component" value="Unassembled WGS sequence"/>
</dbReference>
<dbReference type="AlphaFoldDB" id="A0A6A7C7A6"/>
<proteinExistence type="predicted"/>
<dbReference type="EMBL" id="MU005961">
    <property type="protein sequence ID" value="KAF2863374.1"/>
    <property type="molecule type" value="Genomic_DNA"/>
</dbReference>
<dbReference type="InterPro" id="IPR000182">
    <property type="entry name" value="GNAT_dom"/>
</dbReference>
<dbReference type="PANTHER" id="PTHR43305">
    <property type="entry name" value="FAMILY N-ACETYLTRANSFERASE, PUTATIVE (AFU_ORTHOLOGUE AFUA_2G01380)-RELATED"/>
    <property type="match status" value="1"/>
</dbReference>
<dbReference type="OrthoDB" id="41532at2759"/>
<dbReference type="PANTHER" id="PTHR43305:SF1">
    <property type="entry name" value="FAMILY N-ACETYLTRANSFERASE, PUTATIVE (AFU_ORTHOLOGUE AFUA_2G01380)-RELATED"/>
    <property type="match status" value="1"/>
</dbReference>
<dbReference type="SUPFAM" id="SSF55729">
    <property type="entry name" value="Acyl-CoA N-acyltransferases (Nat)"/>
    <property type="match status" value="1"/>
</dbReference>
<keyword evidence="3" id="KW-1185">Reference proteome</keyword>
<dbReference type="Gene3D" id="3.40.630.30">
    <property type="match status" value="1"/>
</dbReference>